<name>A0A699ZEK8_HAELA</name>
<gene>
    <name evidence="2" type="ORF">HaLaN_14503</name>
</gene>
<protein>
    <recommendedName>
        <fullName evidence="1">Trigger factor ribosome-binding bacterial domain-containing protein</fullName>
    </recommendedName>
</protein>
<feature type="domain" description="Trigger factor ribosome-binding bacterial" evidence="1">
    <location>
        <begin position="201"/>
        <end position="335"/>
    </location>
</feature>
<evidence type="ECO:0000259" key="1">
    <source>
        <dbReference type="Pfam" id="PF05697"/>
    </source>
</evidence>
<evidence type="ECO:0000313" key="3">
    <source>
        <dbReference type="Proteomes" id="UP000485058"/>
    </source>
</evidence>
<dbReference type="GO" id="GO:0043022">
    <property type="term" value="F:ribosome binding"/>
    <property type="evidence" value="ECO:0007669"/>
    <property type="project" value="TreeGrafter"/>
</dbReference>
<dbReference type="PANTHER" id="PTHR30560:SF3">
    <property type="entry name" value="TRIGGER FACTOR-LIKE PROTEIN TIG, CHLOROPLASTIC"/>
    <property type="match status" value="1"/>
</dbReference>
<dbReference type="InterPro" id="IPR008881">
    <property type="entry name" value="Trigger_fac_ribosome-bd_bac"/>
</dbReference>
<dbReference type="InterPro" id="IPR005215">
    <property type="entry name" value="Trig_fac"/>
</dbReference>
<proteinExistence type="predicted"/>
<dbReference type="InterPro" id="IPR036611">
    <property type="entry name" value="Trigger_fac_ribosome-bd_sf"/>
</dbReference>
<accession>A0A699ZEK8</accession>
<comment type="caution">
    <text evidence="2">The sequence shown here is derived from an EMBL/GenBank/DDBJ whole genome shotgun (WGS) entry which is preliminary data.</text>
</comment>
<dbReference type="GO" id="GO:0015031">
    <property type="term" value="P:protein transport"/>
    <property type="evidence" value="ECO:0007669"/>
    <property type="project" value="InterPro"/>
</dbReference>
<dbReference type="GO" id="GO:0051083">
    <property type="term" value="P:'de novo' cotranslational protein folding"/>
    <property type="evidence" value="ECO:0007669"/>
    <property type="project" value="TreeGrafter"/>
</dbReference>
<sequence length="357" mass="38517">MCIFGQALSTAQSEIGQQGLNNTVAVTQPAFPLRYQPSSAQPDLVLWAGAGAALFSQSLHEDSQPGTSSSNPEYTAIHWFSFIVLSLLAVCGTMQLLSGRLNNPATFLRPPFQQRIALSQFCNEVGRSGRTCETGPGIDIEHAAVPHHLRYSITAATATAMSGAGTGKEAAVPELQVSCMQASGTMRQGTSLRTHAPCSLQVVSETLSACARRLTVTVPQSYVDRCFRTTVSKLREITGNVAGFRKDKIPLNVIISQTGGQRQFKIACIEEILMTTMQPVLGELQVVVPGSEKVTSEIDKMEAAFDPSKPFTFCIEYDTVPPVMWKKSYKDVEVSLRQVLSGCGRLSTHAGTDPETV</sequence>
<dbReference type="Pfam" id="PF05697">
    <property type="entry name" value="Trigger_N"/>
    <property type="match status" value="1"/>
</dbReference>
<reference evidence="2 3" key="1">
    <citation type="submission" date="2020-02" db="EMBL/GenBank/DDBJ databases">
        <title>Draft genome sequence of Haematococcus lacustris strain NIES-144.</title>
        <authorList>
            <person name="Morimoto D."/>
            <person name="Nakagawa S."/>
            <person name="Yoshida T."/>
            <person name="Sawayama S."/>
        </authorList>
    </citation>
    <scope>NUCLEOTIDE SEQUENCE [LARGE SCALE GENOMIC DNA]</scope>
    <source>
        <strain evidence="2 3">NIES-144</strain>
    </source>
</reference>
<keyword evidence="3" id="KW-1185">Reference proteome</keyword>
<dbReference type="EMBL" id="BLLF01001203">
    <property type="protein sequence ID" value="GFH17799.1"/>
    <property type="molecule type" value="Genomic_DNA"/>
</dbReference>
<dbReference type="SUPFAM" id="SSF102735">
    <property type="entry name" value="Trigger factor ribosome-binding domain"/>
    <property type="match status" value="1"/>
</dbReference>
<dbReference type="GO" id="GO:0043335">
    <property type="term" value="P:protein unfolding"/>
    <property type="evidence" value="ECO:0007669"/>
    <property type="project" value="TreeGrafter"/>
</dbReference>
<dbReference type="Proteomes" id="UP000485058">
    <property type="component" value="Unassembled WGS sequence"/>
</dbReference>
<organism evidence="2 3">
    <name type="scientific">Haematococcus lacustris</name>
    <name type="common">Green alga</name>
    <name type="synonym">Haematococcus pluvialis</name>
    <dbReference type="NCBI Taxonomy" id="44745"/>
    <lineage>
        <taxon>Eukaryota</taxon>
        <taxon>Viridiplantae</taxon>
        <taxon>Chlorophyta</taxon>
        <taxon>core chlorophytes</taxon>
        <taxon>Chlorophyceae</taxon>
        <taxon>CS clade</taxon>
        <taxon>Chlamydomonadales</taxon>
        <taxon>Haematococcaceae</taxon>
        <taxon>Haematococcus</taxon>
    </lineage>
</organism>
<evidence type="ECO:0000313" key="2">
    <source>
        <dbReference type="EMBL" id="GFH17799.1"/>
    </source>
</evidence>
<dbReference type="GO" id="GO:0003755">
    <property type="term" value="F:peptidyl-prolyl cis-trans isomerase activity"/>
    <property type="evidence" value="ECO:0007669"/>
    <property type="project" value="TreeGrafter"/>
</dbReference>
<dbReference type="PANTHER" id="PTHR30560">
    <property type="entry name" value="TRIGGER FACTOR CHAPERONE AND PEPTIDYL-PROLYL CIS/TRANS ISOMERASE"/>
    <property type="match status" value="1"/>
</dbReference>
<dbReference type="GO" id="GO:0044183">
    <property type="term" value="F:protein folding chaperone"/>
    <property type="evidence" value="ECO:0007669"/>
    <property type="project" value="TreeGrafter"/>
</dbReference>
<dbReference type="AlphaFoldDB" id="A0A699ZEK8"/>
<dbReference type="Gene3D" id="3.30.70.1050">
    <property type="entry name" value="Trigger factor ribosome-binding domain"/>
    <property type="match status" value="1"/>
</dbReference>